<dbReference type="PIRSF" id="PIRSF021332">
    <property type="entry name" value="DUF1054"/>
    <property type="match status" value="1"/>
</dbReference>
<dbReference type="EMBL" id="QUBQ01000001">
    <property type="protein sequence ID" value="REK76336.1"/>
    <property type="molecule type" value="Genomic_DNA"/>
</dbReference>
<keyword evidence="3" id="KW-1185">Reference proteome</keyword>
<dbReference type="Pfam" id="PF06335">
    <property type="entry name" value="DUF1054"/>
    <property type="match status" value="1"/>
</dbReference>
<accession>A0A371PJF2</accession>
<evidence type="ECO:0000313" key="3">
    <source>
        <dbReference type="Proteomes" id="UP000261905"/>
    </source>
</evidence>
<dbReference type="InterPro" id="IPR009403">
    <property type="entry name" value="UPF0637"/>
</dbReference>
<evidence type="ECO:0000256" key="1">
    <source>
        <dbReference type="HAMAP-Rule" id="MF_01851"/>
    </source>
</evidence>
<sequence>MTTTTAATTSTLAGFTSHDFDVFQLQGLEERMQGIQERIQPKFRALGERLTAELAPAAGKEMHLHIARHARRKVNPPKDTWLAICDNKRGYKAHPHFQLGLFDDHLFLWLALIYEVPNKKGMAAHLMNHLDEVRAVVPADYVLSMDHMKKDCLITGDMSEENWESTLIRFRDVQKAELLIGRHVKADDKLLQDGDALLAYASSTYEQLMPIYRMTCSV</sequence>
<name>A0A371PJF2_9BACL</name>
<gene>
    <name evidence="2" type="ORF">DX130_04630</name>
</gene>
<dbReference type="AlphaFoldDB" id="A0A371PJF2"/>
<dbReference type="Proteomes" id="UP000261905">
    <property type="component" value="Unassembled WGS sequence"/>
</dbReference>
<reference evidence="2 3" key="1">
    <citation type="submission" date="2018-08" db="EMBL/GenBank/DDBJ databases">
        <title>Paenibacillus sp. M4BSY-1, whole genome shotgun sequence.</title>
        <authorList>
            <person name="Tuo L."/>
        </authorList>
    </citation>
    <scope>NUCLEOTIDE SEQUENCE [LARGE SCALE GENOMIC DNA]</scope>
    <source>
        <strain evidence="2 3">M4BSY-1</strain>
    </source>
</reference>
<organism evidence="2 3">
    <name type="scientific">Paenibacillus paeoniae</name>
    <dbReference type="NCBI Taxonomy" id="2292705"/>
    <lineage>
        <taxon>Bacteria</taxon>
        <taxon>Bacillati</taxon>
        <taxon>Bacillota</taxon>
        <taxon>Bacilli</taxon>
        <taxon>Bacillales</taxon>
        <taxon>Paenibacillaceae</taxon>
        <taxon>Paenibacillus</taxon>
    </lineage>
</organism>
<evidence type="ECO:0000313" key="2">
    <source>
        <dbReference type="EMBL" id="REK76336.1"/>
    </source>
</evidence>
<dbReference type="HAMAP" id="MF_01851">
    <property type="entry name" value="UPF0637"/>
    <property type="match status" value="1"/>
</dbReference>
<comment type="caution">
    <text evidence="2">The sequence shown here is derived from an EMBL/GenBank/DDBJ whole genome shotgun (WGS) entry which is preliminary data.</text>
</comment>
<dbReference type="OrthoDB" id="9812818at2"/>
<comment type="similarity">
    <text evidence="1">Belongs to the UPF0637 family.</text>
</comment>
<dbReference type="InterPro" id="IPR053707">
    <property type="entry name" value="UPF0637_domain_sf"/>
</dbReference>
<protein>
    <recommendedName>
        <fullName evidence="1">UPF0637 protein DX130_04630</fullName>
    </recommendedName>
</protein>
<dbReference type="RefSeq" id="WP_116043219.1">
    <property type="nucleotide sequence ID" value="NZ_QUBQ01000001.1"/>
</dbReference>
<dbReference type="Gene3D" id="3.30.930.20">
    <property type="entry name" value="Protein of unknown function DUF1054"/>
    <property type="match status" value="1"/>
</dbReference>
<dbReference type="SUPFAM" id="SSF142913">
    <property type="entry name" value="YktB/PF0168-like"/>
    <property type="match status" value="1"/>
</dbReference>
<proteinExistence type="inferred from homology"/>